<dbReference type="Pfam" id="PF07714">
    <property type="entry name" value="PK_Tyr_Ser-Thr"/>
    <property type="match status" value="1"/>
</dbReference>
<evidence type="ECO:0000256" key="13">
    <source>
        <dbReference type="ARBA" id="ARBA00048679"/>
    </source>
</evidence>
<evidence type="ECO:0000256" key="9">
    <source>
        <dbReference type="ARBA" id="ARBA00023157"/>
    </source>
</evidence>
<dbReference type="InterPro" id="IPR052059">
    <property type="entry name" value="CR_Ser/Thr_kinase"/>
</dbReference>
<feature type="domain" description="Gnk2-homologous" evidence="16">
    <location>
        <begin position="27"/>
        <end position="129"/>
    </location>
</feature>
<keyword evidence="18" id="KW-1185">Reference proteome</keyword>
<evidence type="ECO:0000313" key="18">
    <source>
        <dbReference type="Proteomes" id="UP000283530"/>
    </source>
</evidence>
<dbReference type="InterPro" id="IPR038408">
    <property type="entry name" value="GNK2_sf"/>
</dbReference>
<dbReference type="AlphaFoldDB" id="A0A3S3MRB8"/>
<dbReference type="EC" id="2.7.11.1" evidence="1"/>
<evidence type="ECO:0000256" key="10">
    <source>
        <dbReference type="ARBA" id="ARBA00023170"/>
    </source>
</evidence>
<keyword evidence="5" id="KW-0677">Repeat</keyword>
<comment type="catalytic activity">
    <reaction evidence="13">
        <text>L-seryl-[protein] + ATP = O-phospho-L-seryl-[protein] + ADP + H(+)</text>
        <dbReference type="Rhea" id="RHEA:17989"/>
        <dbReference type="Rhea" id="RHEA-COMP:9863"/>
        <dbReference type="Rhea" id="RHEA-COMP:11604"/>
        <dbReference type="ChEBI" id="CHEBI:15378"/>
        <dbReference type="ChEBI" id="CHEBI:29999"/>
        <dbReference type="ChEBI" id="CHEBI:30616"/>
        <dbReference type="ChEBI" id="CHEBI:83421"/>
        <dbReference type="ChEBI" id="CHEBI:456216"/>
        <dbReference type="EC" id="2.7.11.1"/>
    </reaction>
</comment>
<evidence type="ECO:0000256" key="6">
    <source>
        <dbReference type="ARBA" id="ARBA00022741"/>
    </source>
</evidence>
<keyword evidence="7 17" id="KW-0418">Kinase</keyword>
<reference evidence="17 18" key="1">
    <citation type="journal article" date="2019" name="Nat. Plants">
        <title>Stout camphor tree genome fills gaps in understanding of flowering plant genome evolution.</title>
        <authorList>
            <person name="Chaw S.M."/>
            <person name="Liu Y.C."/>
            <person name="Wu Y.W."/>
            <person name="Wang H.Y."/>
            <person name="Lin C.I."/>
            <person name="Wu C.S."/>
            <person name="Ke H.M."/>
            <person name="Chang L.Y."/>
            <person name="Hsu C.Y."/>
            <person name="Yang H.T."/>
            <person name="Sudianto E."/>
            <person name="Hsu M.H."/>
            <person name="Wu K.P."/>
            <person name="Wang L.N."/>
            <person name="Leebens-Mack J.H."/>
            <person name="Tsai I.J."/>
        </authorList>
    </citation>
    <scope>NUCLEOTIDE SEQUENCE [LARGE SCALE GENOMIC DNA]</scope>
    <source>
        <strain evidence="18">cv. Chaw 1501</strain>
        <tissue evidence="17">Young leaves</tissue>
    </source>
</reference>
<dbReference type="Gene3D" id="3.30.200.20">
    <property type="entry name" value="Phosphorylase Kinase, domain 1"/>
    <property type="match status" value="1"/>
</dbReference>
<dbReference type="CDD" id="cd14066">
    <property type="entry name" value="STKc_IRAK"/>
    <property type="match status" value="1"/>
</dbReference>
<dbReference type="GO" id="GO:0004674">
    <property type="term" value="F:protein serine/threonine kinase activity"/>
    <property type="evidence" value="ECO:0007669"/>
    <property type="project" value="UniProtKB-KW"/>
</dbReference>
<evidence type="ECO:0000256" key="4">
    <source>
        <dbReference type="ARBA" id="ARBA00022729"/>
    </source>
</evidence>
<dbReference type="Gene3D" id="3.30.430.20">
    <property type="entry name" value="Gnk2 domain, C-X8-C-X2-C motif"/>
    <property type="match status" value="4"/>
</dbReference>
<evidence type="ECO:0000256" key="1">
    <source>
        <dbReference type="ARBA" id="ARBA00012513"/>
    </source>
</evidence>
<keyword evidence="11" id="KW-0325">Glycoprotein</keyword>
<feature type="domain" description="Gnk2-homologous" evidence="16">
    <location>
        <begin position="134"/>
        <end position="236"/>
    </location>
</feature>
<dbReference type="FunFam" id="1.10.510.10:FF:000060">
    <property type="entry name" value="G-type lectin S-receptor-like serine/threonine-protein kinase"/>
    <property type="match status" value="1"/>
</dbReference>
<organism evidence="17 18">
    <name type="scientific">Cinnamomum micranthum f. kanehirae</name>
    <dbReference type="NCBI Taxonomy" id="337451"/>
    <lineage>
        <taxon>Eukaryota</taxon>
        <taxon>Viridiplantae</taxon>
        <taxon>Streptophyta</taxon>
        <taxon>Embryophyta</taxon>
        <taxon>Tracheophyta</taxon>
        <taxon>Spermatophyta</taxon>
        <taxon>Magnoliopsida</taxon>
        <taxon>Magnoliidae</taxon>
        <taxon>Laurales</taxon>
        <taxon>Lauraceae</taxon>
        <taxon>Cinnamomum</taxon>
    </lineage>
</organism>
<accession>A0A3S3MRB8</accession>
<feature type="domain" description="Gnk2-homologous" evidence="16">
    <location>
        <begin position="244"/>
        <end position="346"/>
    </location>
</feature>
<dbReference type="CDD" id="cd23509">
    <property type="entry name" value="Gnk2-like"/>
    <property type="match status" value="3"/>
</dbReference>
<evidence type="ECO:0000256" key="11">
    <source>
        <dbReference type="ARBA" id="ARBA00023180"/>
    </source>
</evidence>
<evidence type="ECO:0000256" key="8">
    <source>
        <dbReference type="ARBA" id="ARBA00022840"/>
    </source>
</evidence>
<protein>
    <recommendedName>
        <fullName evidence="1">non-specific serine/threonine protein kinase</fullName>
        <ecNumber evidence="1">2.7.11.1</ecNumber>
    </recommendedName>
</protein>
<evidence type="ECO:0000259" key="15">
    <source>
        <dbReference type="PROSITE" id="PS50011"/>
    </source>
</evidence>
<sequence>MPRFKSKPFNFFSVLSCIQLFLVITTAGPIFYNCSGDVYFQNSTIATNLNQLISSLLLGAPLQMFYNITIGEEPDRIYGLFQCRGDITADQCKSCLKISSIEIKQTCPDSTQGVLWYDFCLVQYSNQYFFGLIQADGFYYYNNKFDGPHYGQVGKAVEFVLNLSKQVPSRPSMFATAASSSESIYSLVQCTMDMSKEGCQNCLQDVIGKIKGCCSGWMGWRFFTPSCSLRYETYLFFNGSTDHEQLQHHYCPTDVSSAILEFNNNLNRLLLTLTSNVPASGFYNAYFGDDPHIVYGLVQCRGDLDRTSCQECLNTAWNDLMITCPNKTEAILWYSECQLRYSNQSFFGIADTVGFYDHNNVDDSIGNQSLQAIYSLVKKASEEKLMFTADQLRFNGSEKRFFYAQCTRDIDSNSCHDCLQELIQKWMTPVPQPTPLSQLPPATPPIRHEGRKHRSRHALFDNSGRLGIELLKTDISGRIQVETQELLPIDFDTIQRATNKFSDENKLGEGGFGAVHKGMLPDGKEIAVKRLSKCSSQGLKEFKNEVILISKLQHKNLVKLLFCCMEQEEMLLIYEYMPNTSLDCFLFDPVKRAELSWMIRLNIINGIARGLLYLHQDSRLNIIHRDLKASNVLLDNEMNPKISDFGLARPFRENQGEAITNTVVGTYGYMAPEYAMDGLFSVKSDVFSFGVLLLEILSGRRNNPSYENGQSLLAYAWQLWCERKVMELIDPILIDTCPMEKVLRFIHIGLLCIQEDAIKRPTMSTVVGMLEGVSMGLPHPTEPPFYITKRGVTLEQRPCNAETPSYNDLTISEVEPR</sequence>
<dbReference type="FunFam" id="3.30.200.20:FF:000195">
    <property type="entry name" value="G-type lectin S-receptor-like serine/threonine-protein kinase"/>
    <property type="match status" value="1"/>
</dbReference>
<dbReference type="PROSITE" id="PS51473">
    <property type="entry name" value="GNK2"/>
    <property type="match status" value="3"/>
</dbReference>
<keyword evidence="3" id="KW-0808">Transferase</keyword>
<feature type="binding site" evidence="14">
    <location>
        <position position="529"/>
    </location>
    <ligand>
        <name>ATP</name>
        <dbReference type="ChEBI" id="CHEBI:30616"/>
    </ligand>
</feature>
<keyword evidence="4" id="KW-0732">Signal</keyword>
<evidence type="ECO:0000256" key="2">
    <source>
        <dbReference type="ARBA" id="ARBA00022527"/>
    </source>
</evidence>
<dbReference type="EMBL" id="QPKB01000007">
    <property type="protein sequence ID" value="RWR88293.1"/>
    <property type="molecule type" value="Genomic_DNA"/>
</dbReference>
<dbReference type="STRING" id="337451.A0A3S3MRB8"/>
<dbReference type="Gene3D" id="1.10.510.10">
    <property type="entry name" value="Transferase(Phosphotransferase) domain 1"/>
    <property type="match status" value="1"/>
</dbReference>
<dbReference type="OrthoDB" id="784387at2759"/>
<dbReference type="Pfam" id="PF01657">
    <property type="entry name" value="Stress-antifung"/>
    <property type="match status" value="3"/>
</dbReference>
<dbReference type="InterPro" id="IPR011009">
    <property type="entry name" value="Kinase-like_dom_sf"/>
</dbReference>
<dbReference type="InterPro" id="IPR002902">
    <property type="entry name" value="GNK2"/>
</dbReference>
<evidence type="ECO:0000256" key="7">
    <source>
        <dbReference type="ARBA" id="ARBA00022777"/>
    </source>
</evidence>
<keyword evidence="8 14" id="KW-0067">ATP-binding</keyword>
<dbReference type="InterPro" id="IPR008271">
    <property type="entry name" value="Ser/Thr_kinase_AS"/>
</dbReference>
<evidence type="ECO:0000256" key="3">
    <source>
        <dbReference type="ARBA" id="ARBA00022679"/>
    </source>
</evidence>
<dbReference type="PROSITE" id="PS00107">
    <property type="entry name" value="PROTEIN_KINASE_ATP"/>
    <property type="match status" value="1"/>
</dbReference>
<keyword evidence="10 17" id="KW-0675">Receptor</keyword>
<evidence type="ECO:0000313" key="17">
    <source>
        <dbReference type="EMBL" id="RWR88293.1"/>
    </source>
</evidence>
<proteinExistence type="predicted"/>
<dbReference type="InterPro" id="IPR000719">
    <property type="entry name" value="Prot_kinase_dom"/>
</dbReference>
<evidence type="ECO:0000256" key="5">
    <source>
        <dbReference type="ARBA" id="ARBA00022737"/>
    </source>
</evidence>
<keyword evidence="2" id="KW-0723">Serine/threonine-protein kinase</keyword>
<evidence type="ECO:0000256" key="14">
    <source>
        <dbReference type="PROSITE-ProRule" id="PRU10141"/>
    </source>
</evidence>
<comment type="caution">
    <text evidence="17">The sequence shown here is derived from an EMBL/GenBank/DDBJ whole genome shotgun (WGS) entry which is preliminary data.</text>
</comment>
<dbReference type="InterPro" id="IPR001245">
    <property type="entry name" value="Ser-Thr/Tyr_kinase_cat_dom"/>
</dbReference>
<dbReference type="Proteomes" id="UP000283530">
    <property type="component" value="Unassembled WGS sequence"/>
</dbReference>
<evidence type="ECO:0000256" key="12">
    <source>
        <dbReference type="ARBA" id="ARBA00047899"/>
    </source>
</evidence>
<dbReference type="SMART" id="SM00220">
    <property type="entry name" value="S_TKc"/>
    <property type="match status" value="1"/>
</dbReference>
<dbReference type="InterPro" id="IPR017441">
    <property type="entry name" value="Protein_kinase_ATP_BS"/>
</dbReference>
<keyword evidence="9" id="KW-1015">Disulfide bond</keyword>
<name>A0A3S3MRB8_9MAGN</name>
<dbReference type="PROSITE" id="PS50011">
    <property type="entry name" value="PROTEIN_KINASE_DOM"/>
    <property type="match status" value="1"/>
</dbReference>
<keyword evidence="6 14" id="KW-0547">Nucleotide-binding</keyword>
<gene>
    <name evidence="17" type="ORF">CKAN_01729100</name>
</gene>
<dbReference type="PROSITE" id="PS00108">
    <property type="entry name" value="PROTEIN_KINASE_ST"/>
    <property type="match status" value="1"/>
</dbReference>
<comment type="catalytic activity">
    <reaction evidence="12">
        <text>L-threonyl-[protein] + ATP = O-phospho-L-threonyl-[protein] + ADP + H(+)</text>
        <dbReference type="Rhea" id="RHEA:46608"/>
        <dbReference type="Rhea" id="RHEA-COMP:11060"/>
        <dbReference type="Rhea" id="RHEA-COMP:11605"/>
        <dbReference type="ChEBI" id="CHEBI:15378"/>
        <dbReference type="ChEBI" id="CHEBI:30013"/>
        <dbReference type="ChEBI" id="CHEBI:30616"/>
        <dbReference type="ChEBI" id="CHEBI:61977"/>
        <dbReference type="ChEBI" id="CHEBI:456216"/>
        <dbReference type="EC" id="2.7.11.1"/>
    </reaction>
</comment>
<dbReference type="GO" id="GO:0005524">
    <property type="term" value="F:ATP binding"/>
    <property type="evidence" value="ECO:0007669"/>
    <property type="project" value="UniProtKB-UniRule"/>
</dbReference>
<evidence type="ECO:0000259" key="16">
    <source>
        <dbReference type="PROSITE" id="PS51473"/>
    </source>
</evidence>
<dbReference type="PANTHER" id="PTHR47973">
    <property type="entry name" value="CYSTEINE-RICH RECEPTOR-LIKE PROTEIN KINASE 3"/>
    <property type="match status" value="1"/>
</dbReference>
<feature type="domain" description="Protein kinase" evidence="15">
    <location>
        <begin position="501"/>
        <end position="782"/>
    </location>
</feature>
<dbReference type="SUPFAM" id="SSF56112">
    <property type="entry name" value="Protein kinase-like (PK-like)"/>
    <property type="match status" value="1"/>
</dbReference>